<dbReference type="PANTHER" id="PTHR43215:SF14">
    <property type="entry name" value="RADIAL SPOKE HEAD 1 HOMOLOG"/>
    <property type="match status" value="1"/>
</dbReference>
<keyword evidence="1" id="KW-0677">Repeat</keyword>
<dbReference type="AlphaFoldDB" id="A0A8S1V3I1"/>
<dbReference type="PANTHER" id="PTHR43215">
    <property type="entry name" value="RADIAL SPOKE HEAD 1 HOMOLOG"/>
    <property type="match status" value="1"/>
</dbReference>
<name>A0A8S1V3I1_9CILI</name>
<dbReference type="GO" id="GO:0005829">
    <property type="term" value="C:cytosol"/>
    <property type="evidence" value="ECO:0007669"/>
    <property type="project" value="TreeGrafter"/>
</dbReference>
<gene>
    <name evidence="3" type="ORF">PPENT_87.1.T0520254</name>
</gene>
<evidence type="ECO:0000256" key="1">
    <source>
        <dbReference type="ARBA" id="ARBA00022737"/>
    </source>
</evidence>
<evidence type="ECO:0000256" key="2">
    <source>
        <dbReference type="SAM" id="MobiDB-lite"/>
    </source>
</evidence>
<feature type="compositionally biased region" description="Low complexity" evidence="2">
    <location>
        <begin position="86"/>
        <end position="95"/>
    </location>
</feature>
<sequence length="341" mass="39755">MFRQPYQCPPRIYQQPTLGFKQPYYQHQLQLSYPQTFYQTYNGFQIPVAPKQPQTIIASQTFQSPQKNFQSPSRGFTSPSRNNLMSSQQKSQSQQNPLFQSPSRTVFYTYDQVMERIKNANQQYQQKQNQQCIPQSKQQLENEYAESNQQKQAANKQFITNQGLFDNKKNVEKQIKKIEPKKTTESKIQRNEREEHVEALEELALQYEDGYIYRGQGYPPQTRQGFGMLSDNEGREVYAGYWKQNYYEGQGRLQNLQIEEIDGAFDCNNMTTIGNGWSYYEGQFVGGKMQGQGMLILSNGEKYIGEFDDGMIHGDGEFTTLQNEVIKGNWDQGYLVQMKEE</sequence>
<dbReference type="InterPro" id="IPR003409">
    <property type="entry name" value="MORN"/>
</dbReference>
<dbReference type="OrthoDB" id="300500at2759"/>
<accession>A0A8S1V3I1</accession>
<keyword evidence="4" id="KW-1185">Reference proteome</keyword>
<evidence type="ECO:0008006" key="5">
    <source>
        <dbReference type="Google" id="ProtNLM"/>
    </source>
</evidence>
<feature type="region of interest" description="Disordered" evidence="2">
    <location>
        <begin position="62"/>
        <end position="101"/>
    </location>
</feature>
<organism evidence="3 4">
    <name type="scientific">Paramecium pentaurelia</name>
    <dbReference type="NCBI Taxonomy" id="43138"/>
    <lineage>
        <taxon>Eukaryota</taxon>
        <taxon>Sar</taxon>
        <taxon>Alveolata</taxon>
        <taxon>Ciliophora</taxon>
        <taxon>Intramacronucleata</taxon>
        <taxon>Oligohymenophorea</taxon>
        <taxon>Peniculida</taxon>
        <taxon>Parameciidae</taxon>
        <taxon>Paramecium</taxon>
    </lineage>
</organism>
<evidence type="ECO:0000313" key="4">
    <source>
        <dbReference type="Proteomes" id="UP000689195"/>
    </source>
</evidence>
<reference evidence="3" key="1">
    <citation type="submission" date="2021-01" db="EMBL/GenBank/DDBJ databases">
        <authorList>
            <consortium name="Genoscope - CEA"/>
            <person name="William W."/>
        </authorList>
    </citation>
    <scope>NUCLEOTIDE SEQUENCE</scope>
</reference>
<comment type="caution">
    <text evidence="3">The sequence shown here is derived from an EMBL/GenBank/DDBJ whole genome shotgun (WGS) entry which is preliminary data.</text>
</comment>
<feature type="compositionally biased region" description="Polar residues" evidence="2">
    <location>
        <begin position="62"/>
        <end position="85"/>
    </location>
</feature>
<feature type="compositionally biased region" description="Low complexity" evidence="2">
    <location>
        <begin position="128"/>
        <end position="139"/>
    </location>
</feature>
<dbReference type="SMART" id="SM00698">
    <property type="entry name" value="MORN"/>
    <property type="match status" value="3"/>
</dbReference>
<proteinExistence type="predicted"/>
<protein>
    <recommendedName>
        <fullName evidence="5">MORN repeat protein</fullName>
    </recommendedName>
</protein>
<dbReference type="Pfam" id="PF02493">
    <property type="entry name" value="MORN"/>
    <property type="match status" value="3"/>
</dbReference>
<dbReference type="Proteomes" id="UP000689195">
    <property type="component" value="Unassembled WGS sequence"/>
</dbReference>
<feature type="region of interest" description="Disordered" evidence="2">
    <location>
        <begin position="128"/>
        <end position="152"/>
    </location>
</feature>
<dbReference type="EMBL" id="CAJJDO010000052">
    <property type="protein sequence ID" value="CAD8170299.1"/>
    <property type="molecule type" value="Genomic_DNA"/>
</dbReference>
<evidence type="ECO:0000313" key="3">
    <source>
        <dbReference type="EMBL" id="CAD8170299.1"/>
    </source>
</evidence>